<dbReference type="NCBIfam" id="NF033068">
    <property type="entry name" value="APH_3p"/>
    <property type="match status" value="1"/>
</dbReference>
<evidence type="ECO:0000256" key="1">
    <source>
        <dbReference type="ARBA" id="ARBA00006219"/>
    </source>
</evidence>
<dbReference type="Proteomes" id="UP000276417">
    <property type="component" value="Chromosome 1"/>
</dbReference>
<dbReference type="OrthoDB" id="3806873at2"/>
<dbReference type="InterPro" id="IPR002575">
    <property type="entry name" value="Aminoglycoside_PTrfase"/>
</dbReference>
<feature type="active site" description="Proton acceptor" evidence="8">
    <location>
        <position position="199"/>
    </location>
</feature>
<evidence type="ECO:0000256" key="2">
    <source>
        <dbReference type="ARBA" id="ARBA00022679"/>
    </source>
</evidence>
<dbReference type="RefSeq" id="WP_124872314.1">
    <property type="nucleotide sequence ID" value="NZ_CP034183.1"/>
</dbReference>
<keyword evidence="4 7" id="KW-0418">Kinase</keyword>
<keyword evidence="5 7" id="KW-0067">ATP-binding</keyword>
<dbReference type="GO" id="GO:0016301">
    <property type="term" value="F:kinase activity"/>
    <property type="evidence" value="ECO:0007669"/>
    <property type="project" value="UniProtKB-KW"/>
</dbReference>
<keyword evidence="9" id="KW-0479">Metal-binding</keyword>
<dbReference type="GO" id="GO:0046872">
    <property type="term" value="F:metal ion binding"/>
    <property type="evidence" value="ECO:0007669"/>
    <property type="project" value="UniProtKB-KW"/>
</dbReference>
<dbReference type="EMBL" id="CP034183">
    <property type="protein sequence ID" value="AZI43551.1"/>
    <property type="molecule type" value="Genomic_DNA"/>
</dbReference>
<dbReference type="GO" id="GO:0005524">
    <property type="term" value="F:ATP binding"/>
    <property type="evidence" value="ECO:0007669"/>
    <property type="project" value="UniProtKB-KW"/>
</dbReference>
<evidence type="ECO:0000256" key="7">
    <source>
        <dbReference type="PIRNR" id="PIRNR000706"/>
    </source>
</evidence>
<dbReference type="InterPro" id="IPR024165">
    <property type="entry name" value="Kan/Strep_kinase"/>
</dbReference>
<dbReference type="Gene3D" id="3.90.1200.10">
    <property type="match status" value="1"/>
</dbReference>
<dbReference type="PANTHER" id="PTHR21310">
    <property type="entry name" value="AMINOGLYCOSIDE PHOSPHOTRANSFERASE-RELATED-RELATED"/>
    <property type="match status" value="1"/>
</dbReference>
<keyword evidence="2 7" id="KW-0808">Transferase</keyword>
<keyword evidence="12" id="KW-1185">Reference proteome</keyword>
<keyword evidence="9" id="KW-0460">Magnesium</keyword>
<evidence type="ECO:0000256" key="6">
    <source>
        <dbReference type="ARBA" id="ARBA00023251"/>
    </source>
</evidence>
<dbReference type="PIRSF" id="PIRSF000706">
    <property type="entry name" value="Kanamycin_kin"/>
    <property type="match status" value="1"/>
</dbReference>
<name>A0A3G8YPJ1_9DEIO</name>
<evidence type="ECO:0000256" key="4">
    <source>
        <dbReference type="ARBA" id="ARBA00022777"/>
    </source>
</evidence>
<reference evidence="11 12" key="1">
    <citation type="submission" date="2018-11" db="EMBL/GenBank/DDBJ databases">
        <title>Deinococcus shelandsis sp. nov., isolated from South Shetland Islands soil of Antarctica.</title>
        <authorList>
            <person name="Tian J."/>
        </authorList>
    </citation>
    <scope>NUCLEOTIDE SEQUENCE [LARGE SCALE GENOMIC DNA]</scope>
    <source>
        <strain evidence="11 12">S14-83T</strain>
    </source>
</reference>
<evidence type="ECO:0000256" key="8">
    <source>
        <dbReference type="PIRSR" id="PIRSR000706-1"/>
    </source>
</evidence>
<proteinExistence type="inferred from homology"/>
<dbReference type="Pfam" id="PF01636">
    <property type="entry name" value="APH"/>
    <property type="match status" value="1"/>
</dbReference>
<evidence type="ECO:0000256" key="9">
    <source>
        <dbReference type="PIRSR" id="PIRSR000706-2"/>
    </source>
</evidence>
<evidence type="ECO:0000313" key="11">
    <source>
        <dbReference type="EMBL" id="AZI43551.1"/>
    </source>
</evidence>
<feature type="binding site" evidence="9">
    <location>
        <position position="204"/>
    </location>
    <ligand>
        <name>Mg(2+)</name>
        <dbReference type="ChEBI" id="CHEBI:18420"/>
    </ligand>
</feature>
<sequence>MLNSPPELSLPTELKRVLPAARWQDVSGDSGARVWQSQKYVVKVQPLGRLESLRTEQTKLRWLSGRLPVPQIVGYATDEQSEYLATARLPGLPMHHPDALLHALRNADLLARALRELHRLPIRECPFNQSLALKLRQARERVELGLVDEKDFDAERLGQLGMSQLGLGQLRVGQSAEQVLKYLVKSRPATEDLVVTHGDACLPNFLVSGEVVEGLIDVGRLGIADRHQDLALAQRSLSRNAGDEAAEHFLDVYGRQWVDTGKLAYYQILDELF</sequence>
<gene>
    <name evidence="11" type="ORF">EHF33_12990</name>
</gene>
<evidence type="ECO:0000256" key="5">
    <source>
        <dbReference type="ARBA" id="ARBA00022840"/>
    </source>
</evidence>
<accession>A0A3G8YPJ1</accession>
<evidence type="ECO:0000256" key="3">
    <source>
        <dbReference type="ARBA" id="ARBA00022741"/>
    </source>
</evidence>
<protein>
    <submittedName>
        <fullName evidence="11">Aminoglycoside 3'-phosphotransferase</fullName>
    </submittedName>
</protein>
<evidence type="ECO:0000259" key="10">
    <source>
        <dbReference type="Pfam" id="PF01636"/>
    </source>
</evidence>
<dbReference type="GO" id="GO:0046677">
    <property type="term" value="P:response to antibiotic"/>
    <property type="evidence" value="ECO:0007669"/>
    <property type="project" value="UniProtKB-KW"/>
</dbReference>
<keyword evidence="6 7" id="KW-0046">Antibiotic resistance</keyword>
<dbReference type="SUPFAM" id="SSF56112">
    <property type="entry name" value="Protein kinase-like (PK-like)"/>
    <property type="match status" value="1"/>
</dbReference>
<dbReference type="Gene3D" id="3.30.200.20">
    <property type="entry name" value="Phosphorylase Kinase, domain 1"/>
    <property type="match status" value="1"/>
</dbReference>
<dbReference type="InterPro" id="IPR051678">
    <property type="entry name" value="AGP_Transferase"/>
</dbReference>
<keyword evidence="3 7" id="KW-0547">Nucleotide-binding</keyword>
<dbReference type="CDD" id="cd05150">
    <property type="entry name" value="APH"/>
    <property type="match status" value="1"/>
</dbReference>
<dbReference type="PANTHER" id="PTHR21310:SF41">
    <property type="entry name" value="3'-PHOSPHOTRANSFERASE, PUTATIVE-RELATED"/>
    <property type="match status" value="1"/>
</dbReference>
<comment type="similarity">
    <text evidence="1 7">Belongs to the aminoglycoside phosphotransferase family.</text>
</comment>
<dbReference type="KEGG" id="dph:EHF33_12990"/>
<organism evidence="11 12">
    <name type="scientific">Deinococcus psychrotolerans</name>
    <dbReference type="NCBI Taxonomy" id="2489213"/>
    <lineage>
        <taxon>Bacteria</taxon>
        <taxon>Thermotogati</taxon>
        <taxon>Deinococcota</taxon>
        <taxon>Deinococci</taxon>
        <taxon>Deinococcales</taxon>
        <taxon>Deinococcaceae</taxon>
        <taxon>Deinococcus</taxon>
    </lineage>
</organism>
<dbReference type="GO" id="GO:0016773">
    <property type="term" value="F:phosphotransferase activity, alcohol group as acceptor"/>
    <property type="evidence" value="ECO:0007669"/>
    <property type="project" value="InterPro"/>
</dbReference>
<dbReference type="AlphaFoldDB" id="A0A3G8YPJ1"/>
<feature type="domain" description="Aminoglycoside phosphotransferase" evidence="10">
    <location>
        <begin position="33"/>
        <end position="258"/>
    </location>
</feature>
<dbReference type="InterPro" id="IPR011009">
    <property type="entry name" value="Kinase-like_dom_sf"/>
</dbReference>
<feature type="binding site" evidence="9">
    <location>
        <position position="217"/>
    </location>
    <ligand>
        <name>Mg(2+)</name>
        <dbReference type="ChEBI" id="CHEBI:18420"/>
    </ligand>
</feature>
<evidence type="ECO:0000313" key="12">
    <source>
        <dbReference type="Proteomes" id="UP000276417"/>
    </source>
</evidence>